<dbReference type="PRINTS" id="PR00205">
    <property type="entry name" value="CADHERIN"/>
</dbReference>
<dbReference type="AlphaFoldDB" id="A0A8J4UYT8"/>
<dbReference type="SUPFAM" id="SSF49313">
    <property type="entry name" value="Cadherin-like"/>
    <property type="match status" value="4"/>
</dbReference>
<feature type="domain" description="Cadherin" evidence="12">
    <location>
        <begin position="117"/>
        <end position="221"/>
    </location>
</feature>
<dbReference type="GO" id="GO:0016342">
    <property type="term" value="C:catenin complex"/>
    <property type="evidence" value="ECO:0007669"/>
    <property type="project" value="TreeGrafter"/>
</dbReference>
<dbReference type="FunFam" id="2.60.40.60:FF:000095">
    <property type="entry name" value="Cadherin 13"/>
    <property type="match status" value="1"/>
</dbReference>
<dbReference type="PANTHER" id="PTHR24027:SF433">
    <property type="entry name" value="CADHERIN 27-RELATED"/>
    <property type="match status" value="1"/>
</dbReference>
<dbReference type="PROSITE" id="PS50268">
    <property type="entry name" value="CADHERIN_2"/>
    <property type="match status" value="4"/>
</dbReference>
<keyword evidence="11" id="KW-1133">Transmembrane helix</keyword>
<keyword evidence="4" id="KW-0732">Signal</keyword>
<name>A0A8J4UYT8_CLAMG</name>
<evidence type="ECO:0000256" key="4">
    <source>
        <dbReference type="ARBA" id="ARBA00022729"/>
    </source>
</evidence>
<dbReference type="GO" id="GO:0045296">
    <property type="term" value="F:cadherin binding"/>
    <property type="evidence" value="ECO:0007669"/>
    <property type="project" value="TreeGrafter"/>
</dbReference>
<gene>
    <name evidence="13" type="ORF">DAT39_003879</name>
</gene>
<dbReference type="InterPro" id="IPR039808">
    <property type="entry name" value="Cadherin"/>
</dbReference>
<dbReference type="EMBL" id="QNUK01000033">
    <property type="protein sequence ID" value="KAF5906425.1"/>
    <property type="molecule type" value="Genomic_DNA"/>
</dbReference>
<evidence type="ECO:0000256" key="10">
    <source>
        <dbReference type="PROSITE-ProRule" id="PRU00043"/>
    </source>
</evidence>
<keyword evidence="9" id="KW-0325">Glycoprotein</keyword>
<protein>
    <submittedName>
        <fullName evidence="13">Cadherin-like protein 26</fullName>
    </submittedName>
</protein>
<keyword evidence="8 11" id="KW-0472">Membrane</keyword>
<keyword evidence="6 10" id="KW-0106">Calcium</keyword>
<keyword evidence="2" id="KW-1003">Cell membrane</keyword>
<dbReference type="GO" id="GO:0005509">
    <property type="term" value="F:calcium ion binding"/>
    <property type="evidence" value="ECO:0007669"/>
    <property type="project" value="UniProtKB-UniRule"/>
</dbReference>
<dbReference type="Pfam" id="PF00028">
    <property type="entry name" value="Cadherin"/>
    <property type="match status" value="3"/>
</dbReference>
<evidence type="ECO:0000256" key="6">
    <source>
        <dbReference type="ARBA" id="ARBA00022837"/>
    </source>
</evidence>
<feature type="domain" description="Cadherin" evidence="12">
    <location>
        <begin position="473"/>
        <end position="556"/>
    </location>
</feature>
<comment type="caution">
    <text evidence="13">The sequence shown here is derived from an EMBL/GenBank/DDBJ whole genome shotgun (WGS) entry which is preliminary data.</text>
</comment>
<feature type="domain" description="Cadherin" evidence="12">
    <location>
        <begin position="353"/>
        <end position="460"/>
    </location>
</feature>
<evidence type="ECO:0000256" key="5">
    <source>
        <dbReference type="ARBA" id="ARBA00022737"/>
    </source>
</evidence>
<dbReference type="InterPro" id="IPR015919">
    <property type="entry name" value="Cadherin-like_sf"/>
</dbReference>
<proteinExistence type="predicted"/>
<dbReference type="Proteomes" id="UP000727407">
    <property type="component" value="Unassembled WGS sequence"/>
</dbReference>
<evidence type="ECO:0000256" key="3">
    <source>
        <dbReference type="ARBA" id="ARBA00022723"/>
    </source>
</evidence>
<dbReference type="Gene3D" id="2.60.40.60">
    <property type="entry name" value="Cadherins"/>
    <property type="match status" value="4"/>
</dbReference>
<dbReference type="PANTHER" id="PTHR24027">
    <property type="entry name" value="CADHERIN-23"/>
    <property type="match status" value="1"/>
</dbReference>
<comment type="subcellular location">
    <subcellularLocation>
        <location evidence="1">Cell membrane</location>
    </subcellularLocation>
</comment>
<feature type="non-terminal residue" evidence="13">
    <location>
        <position position="639"/>
    </location>
</feature>
<feature type="domain" description="Cadherin" evidence="12">
    <location>
        <begin position="236"/>
        <end position="352"/>
    </location>
</feature>
<dbReference type="SMART" id="SM00112">
    <property type="entry name" value="CA"/>
    <property type="match status" value="4"/>
</dbReference>
<dbReference type="GO" id="GO:0007156">
    <property type="term" value="P:homophilic cell adhesion via plasma membrane adhesion molecules"/>
    <property type="evidence" value="ECO:0007669"/>
    <property type="project" value="InterPro"/>
</dbReference>
<evidence type="ECO:0000256" key="7">
    <source>
        <dbReference type="ARBA" id="ARBA00022889"/>
    </source>
</evidence>
<dbReference type="GO" id="GO:0016339">
    <property type="term" value="P:calcium-dependent cell-cell adhesion via plasma membrane cell adhesion molecules"/>
    <property type="evidence" value="ECO:0007669"/>
    <property type="project" value="TreeGrafter"/>
</dbReference>
<keyword evidence="14" id="KW-1185">Reference proteome</keyword>
<dbReference type="GO" id="GO:0007043">
    <property type="term" value="P:cell-cell junction assembly"/>
    <property type="evidence" value="ECO:0007669"/>
    <property type="project" value="TreeGrafter"/>
</dbReference>
<dbReference type="GO" id="GO:0005912">
    <property type="term" value="C:adherens junction"/>
    <property type="evidence" value="ECO:0007669"/>
    <property type="project" value="TreeGrafter"/>
</dbReference>
<dbReference type="InterPro" id="IPR002126">
    <property type="entry name" value="Cadherin-like_dom"/>
</dbReference>
<keyword evidence="3" id="KW-0479">Metal-binding</keyword>
<dbReference type="GO" id="GO:0044331">
    <property type="term" value="P:cell-cell adhesion mediated by cadherin"/>
    <property type="evidence" value="ECO:0007669"/>
    <property type="project" value="TreeGrafter"/>
</dbReference>
<keyword evidence="11" id="KW-0812">Transmembrane</keyword>
<reference evidence="13" key="1">
    <citation type="submission" date="2020-07" db="EMBL/GenBank/DDBJ databases">
        <title>Clarias magur genome sequencing, assembly and annotation.</title>
        <authorList>
            <person name="Kushwaha B."/>
            <person name="Kumar R."/>
            <person name="Das P."/>
            <person name="Joshi C.G."/>
            <person name="Kumar D."/>
            <person name="Nagpure N.S."/>
            <person name="Pandey M."/>
            <person name="Agarwal S."/>
            <person name="Srivastava S."/>
            <person name="Singh M."/>
            <person name="Sahoo L."/>
            <person name="Jayasankar P."/>
            <person name="Meher P.K."/>
            <person name="Koringa P.G."/>
            <person name="Iquebal M.A."/>
            <person name="Das S.P."/>
            <person name="Bit A."/>
            <person name="Patnaik S."/>
            <person name="Patel N."/>
            <person name="Shah T.M."/>
            <person name="Hinsu A."/>
            <person name="Jena J.K."/>
        </authorList>
    </citation>
    <scope>NUCLEOTIDE SEQUENCE</scope>
    <source>
        <strain evidence="13">CIFAMagur01</strain>
        <tissue evidence="13">Testis</tissue>
    </source>
</reference>
<dbReference type="GO" id="GO:0034332">
    <property type="term" value="P:adherens junction organization"/>
    <property type="evidence" value="ECO:0007669"/>
    <property type="project" value="TreeGrafter"/>
</dbReference>
<dbReference type="PROSITE" id="PS00232">
    <property type="entry name" value="CADHERIN_1"/>
    <property type="match status" value="1"/>
</dbReference>
<sequence length="639" mass="72390">MTVGAQEIGSSLRKIRQKRSWVVDIFTMKRGFVGLVGDLTFYVSIEECKIRGPGIDEKPMGLFVIDQIKKKMHVNGNVNYDDRKNFTLIFECANVKHVYERLAVEILIEEVHEPYFRKGIYVISAEESMLQGTNLLTLYAPNEHVNRNLIFNVKVTPNPHSVWFVINKQREISFHGCLDYEENKKYTVVVEAKDQGYGTTRSSTATVIINVIDKNDQKPIITGKRGSGQVKERETGVEVYRILVSDLDTPGSPSWMAKFTLYGEKAENFKFETNNITNEGILYVVKPLDFEENQVLNLTVQVENEEPFFSCSVRTMYYGEKLWEVDYSRDGTSSSKLSFPITVINVNDPPEFTDPVKHVTVMENTPPGRSLWTFTATDPDKNPPNTHRFMKGKDIDNWVTIDSKTGKVSTAKVLDRESQFVKNSTYTVILHAVDDGTPPQTGTGTLIIHLLDENDNAPVLKDNKFTICLPKQMINITAVDPDLPPFSAPFTYELQNGMGTWKFEPAFGETVSLVKDSMEPGSYELILNITDSGGLSLLQKLSVTVHNCSRSGKPYLIRAGAAGISVIFLCFLLMLCILLMMFICTWSSYKQPDYEDTITSIHRYNDEGPGCDVEVRPKRPVYTARDRLASKDYKNLHEW</sequence>
<evidence type="ECO:0000256" key="9">
    <source>
        <dbReference type="ARBA" id="ARBA00023180"/>
    </source>
</evidence>
<dbReference type="InterPro" id="IPR020894">
    <property type="entry name" value="Cadherin_CS"/>
</dbReference>
<keyword evidence="7" id="KW-0130">Cell adhesion</keyword>
<dbReference type="GO" id="GO:0000902">
    <property type="term" value="P:cell morphogenesis"/>
    <property type="evidence" value="ECO:0007669"/>
    <property type="project" value="TreeGrafter"/>
</dbReference>
<feature type="transmembrane region" description="Helical" evidence="11">
    <location>
        <begin position="555"/>
        <end position="583"/>
    </location>
</feature>
<keyword evidence="5" id="KW-0677">Repeat</keyword>
<dbReference type="FunFam" id="2.60.40.60:FF:000019">
    <property type="entry name" value="Cadherin 2"/>
    <property type="match status" value="1"/>
</dbReference>
<accession>A0A8J4UYT8</accession>
<evidence type="ECO:0000259" key="12">
    <source>
        <dbReference type="PROSITE" id="PS50268"/>
    </source>
</evidence>
<dbReference type="GO" id="GO:0008013">
    <property type="term" value="F:beta-catenin binding"/>
    <property type="evidence" value="ECO:0007669"/>
    <property type="project" value="TreeGrafter"/>
</dbReference>
<dbReference type="CDD" id="cd11304">
    <property type="entry name" value="Cadherin_repeat"/>
    <property type="match status" value="3"/>
</dbReference>
<evidence type="ECO:0000256" key="2">
    <source>
        <dbReference type="ARBA" id="ARBA00022475"/>
    </source>
</evidence>
<evidence type="ECO:0000256" key="8">
    <source>
        <dbReference type="ARBA" id="ARBA00023136"/>
    </source>
</evidence>
<organism evidence="13 14">
    <name type="scientific">Clarias magur</name>
    <name type="common">Asian catfish</name>
    <name type="synonym">Macropteronotus magur</name>
    <dbReference type="NCBI Taxonomy" id="1594786"/>
    <lineage>
        <taxon>Eukaryota</taxon>
        <taxon>Metazoa</taxon>
        <taxon>Chordata</taxon>
        <taxon>Craniata</taxon>
        <taxon>Vertebrata</taxon>
        <taxon>Euteleostomi</taxon>
        <taxon>Actinopterygii</taxon>
        <taxon>Neopterygii</taxon>
        <taxon>Teleostei</taxon>
        <taxon>Ostariophysi</taxon>
        <taxon>Siluriformes</taxon>
        <taxon>Clariidae</taxon>
        <taxon>Clarias</taxon>
    </lineage>
</organism>
<evidence type="ECO:0000313" key="13">
    <source>
        <dbReference type="EMBL" id="KAF5906425.1"/>
    </source>
</evidence>
<dbReference type="OrthoDB" id="9045962at2759"/>
<evidence type="ECO:0000256" key="1">
    <source>
        <dbReference type="ARBA" id="ARBA00004236"/>
    </source>
</evidence>
<evidence type="ECO:0000256" key="11">
    <source>
        <dbReference type="SAM" id="Phobius"/>
    </source>
</evidence>
<dbReference type="GO" id="GO:0016477">
    <property type="term" value="P:cell migration"/>
    <property type="evidence" value="ECO:0007669"/>
    <property type="project" value="TreeGrafter"/>
</dbReference>
<evidence type="ECO:0000313" key="14">
    <source>
        <dbReference type="Proteomes" id="UP000727407"/>
    </source>
</evidence>